<dbReference type="GO" id="GO:0004553">
    <property type="term" value="F:hydrolase activity, hydrolyzing O-glycosyl compounds"/>
    <property type="evidence" value="ECO:0007669"/>
    <property type="project" value="InterPro"/>
</dbReference>
<dbReference type="Pfam" id="PF04616">
    <property type="entry name" value="Glyco_hydro_43"/>
    <property type="match status" value="1"/>
</dbReference>
<dbReference type="EMBL" id="CP146203">
    <property type="protein sequence ID" value="XBH21729.1"/>
    <property type="molecule type" value="Genomic_DNA"/>
</dbReference>
<proteinExistence type="inferred from homology"/>
<evidence type="ECO:0000256" key="3">
    <source>
        <dbReference type="ARBA" id="ARBA00022801"/>
    </source>
</evidence>
<dbReference type="PANTHER" id="PTHR43301:SF3">
    <property type="entry name" value="ARABINAN ENDO-1,5-ALPHA-L-ARABINOSIDASE A-RELATED"/>
    <property type="match status" value="1"/>
</dbReference>
<dbReference type="InterPro" id="IPR023296">
    <property type="entry name" value="Glyco_hydro_beta-prop_sf"/>
</dbReference>
<dbReference type="InterPro" id="IPR006710">
    <property type="entry name" value="Glyco_hydro_43"/>
</dbReference>
<dbReference type="GO" id="GO:0005975">
    <property type="term" value="P:carbohydrate metabolic process"/>
    <property type="evidence" value="ECO:0007669"/>
    <property type="project" value="InterPro"/>
</dbReference>
<keyword evidence="7" id="KW-0732">Signal</keyword>
<dbReference type="InterPro" id="IPR050727">
    <property type="entry name" value="GH43_arabinanases"/>
</dbReference>
<evidence type="ECO:0000259" key="8">
    <source>
        <dbReference type="Pfam" id="PF07532"/>
    </source>
</evidence>
<keyword evidence="4" id="KW-0326">Glycosidase</keyword>
<keyword evidence="6" id="KW-0472">Membrane</keyword>
<feature type="compositionally biased region" description="Pro residues" evidence="5">
    <location>
        <begin position="967"/>
        <end position="979"/>
    </location>
</feature>
<keyword evidence="6" id="KW-1133">Transmembrane helix</keyword>
<feature type="domain" description="Bacterial Ig-like" evidence="8">
    <location>
        <begin position="822"/>
        <end position="874"/>
    </location>
</feature>
<evidence type="ECO:0000313" key="9">
    <source>
        <dbReference type="EMBL" id="XBH21729.1"/>
    </source>
</evidence>
<feature type="transmembrane region" description="Helical" evidence="6">
    <location>
        <begin position="1021"/>
        <end position="1042"/>
    </location>
</feature>
<feature type="region of interest" description="Disordered" evidence="5">
    <location>
        <begin position="964"/>
        <end position="1016"/>
    </location>
</feature>
<dbReference type="SUPFAM" id="SSF75005">
    <property type="entry name" value="Arabinanase/levansucrase/invertase"/>
    <property type="match status" value="1"/>
</dbReference>
<evidence type="ECO:0000256" key="5">
    <source>
        <dbReference type="SAM" id="MobiDB-lite"/>
    </source>
</evidence>
<dbReference type="InterPro" id="IPR011081">
    <property type="entry name" value="Big_4"/>
</dbReference>
<comment type="pathway">
    <text evidence="1">Glycan metabolism; L-arabinan degradation.</text>
</comment>
<comment type="similarity">
    <text evidence="2">Belongs to the glycosyl hydrolase 43 family.</text>
</comment>
<dbReference type="Pfam" id="PF07532">
    <property type="entry name" value="Big_4"/>
    <property type="match status" value="1"/>
</dbReference>
<dbReference type="Gene3D" id="2.115.10.20">
    <property type="entry name" value="Glycosyl hydrolase domain, family 43"/>
    <property type="match status" value="1"/>
</dbReference>
<dbReference type="InterPro" id="IPR013320">
    <property type="entry name" value="ConA-like_dom_sf"/>
</dbReference>
<dbReference type="CDD" id="cd08983">
    <property type="entry name" value="GH43_Bt3655-like"/>
    <property type="match status" value="1"/>
</dbReference>
<feature type="chain" id="PRO_5043548873" evidence="7">
    <location>
        <begin position="33"/>
        <end position="1046"/>
    </location>
</feature>
<evidence type="ECO:0000256" key="2">
    <source>
        <dbReference type="ARBA" id="ARBA00009865"/>
    </source>
</evidence>
<reference evidence="9" key="1">
    <citation type="submission" date="2024-02" db="EMBL/GenBank/DDBJ databases">
        <title>Tomenella chthoni gen. nov. sp. nov., a member of the family Jonesiaceae isolated from bat guano.</title>
        <authorList>
            <person name="Miller S.L."/>
            <person name="King J."/>
            <person name="Sankaranarayanan K."/>
            <person name="Lawson P.A."/>
        </authorList>
    </citation>
    <scope>NUCLEOTIDE SEQUENCE</scope>
    <source>
        <strain evidence="9">BS-20</strain>
    </source>
</reference>
<dbReference type="Gene3D" id="1.20.1270.70">
    <property type="entry name" value="Designed single chain three-helix bundle"/>
    <property type="match status" value="1"/>
</dbReference>
<dbReference type="SUPFAM" id="SSF49899">
    <property type="entry name" value="Concanavalin A-like lectins/glucanases"/>
    <property type="match status" value="1"/>
</dbReference>
<dbReference type="Pfam" id="PF13385">
    <property type="entry name" value="Laminin_G_3"/>
    <property type="match status" value="1"/>
</dbReference>
<feature type="signal peptide" evidence="7">
    <location>
        <begin position="1"/>
        <end position="32"/>
    </location>
</feature>
<dbReference type="AlphaFoldDB" id="A0AAU7DWK9"/>
<dbReference type="Gene3D" id="2.60.120.200">
    <property type="match status" value="1"/>
</dbReference>
<gene>
    <name evidence="9" type="ORF">V5R04_00435</name>
</gene>
<feature type="compositionally biased region" description="Basic and acidic residues" evidence="5">
    <location>
        <begin position="981"/>
        <end position="993"/>
    </location>
</feature>
<organism evidence="9">
    <name type="scientific">Jonesiaceae bacterium BS-20</name>
    <dbReference type="NCBI Taxonomy" id="3120821"/>
    <lineage>
        <taxon>Bacteria</taxon>
        <taxon>Bacillati</taxon>
        <taxon>Actinomycetota</taxon>
        <taxon>Actinomycetes</taxon>
        <taxon>Micrococcales</taxon>
        <taxon>Jonesiaceae</taxon>
    </lineage>
</organism>
<name>A0AAU7DWK9_9MICO</name>
<evidence type="ECO:0000256" key="1">
    <source>
        <dbReference type="ARBA" id="ARBA00004834"/>
    </source>
</evidence>
<keyword evidence="3" id="KW-0378">Hydrolase</keyword>
<evidence type="ECO:0000256" key="4">
    <source>
        <dbReference type="ARBA" id="ARBA00023295"/>
    </source>
</evidence>
<sequence length="1046" mass="110439">MKISKTRLGLRGTLALATTAALFAAPLGAAHAAPADLPTPAAHYNFDQAPADGTTISDAVGNFDATLKQSGAKFENGSLFLPGGGANSNAAFVELPADLFTGQKTVTVSTWLQNQTGNGNYAATYVGADRTQGSSYPQNGYWLFNPANPEGWVKSVITSATVASPNGSPWSTEAGSGANGARATTDFALYTTVIDSANNTFSVYFNGTEIKSGASNTNLTDFGELVAFIGKSSYPDAYFKGNVDDYAVYHSALSATQIKDVYTAQAVERAELTVAQSIPAQATADFALPTSATGLTVQWAVTSGSAITVDAGTATVNRPAAGSNDDTVVLQAQYLLGGSVVSTTDHTVVVPAELTDQSKAQADLEAMVIENTEDMRMNFSVPTIGEHGSTFGWEIVTGQDTIAIVDGVNDATKTINIKRPAAGSAAVTVSLKVTVTNGSATVSETFLVKIQPMPSDQGELEAYFWAFFTGEGDGAEHVSVAASKGNDALAWNTLNNGVPIIESTEGTEGLRDPFIIRSKDGDKFYMIATDLRIAGLPGGFKTAQISGSKYLEIWESTDLINWSDQRHVKVSSDFAGNTWAPEAFYDDETEQYVVYWASNLYDTENAADRTDVTYNRMMYATTQDFISFSEPQVWIDVDQGKTAGVIDVSVAKEGDTYYRFYKNEKNMTLLEEKSNVFLDTYAGTTMPGTHNDPNKWSLITKEIASGLPNGAGNNKFHQGEGPTVFKSNDGDINGNEWYLMIDQPGYHGGPNHYVPFATKKSLADTAKEDWHSEAAKLSQNLPQNADGGKPRHGTIIPVTRSEYQAILEAYQPNIAVKSVAALSVETVEGTAPVLPTNVDLTMFDGADKSAAVIWDEVDAADFAQPGQFTVRGVAQDDSRMPVEVTVTVTEEVPPVVEVDKSVLTAAATAAGELDAADYTADSWADVVAALADAEDVLADVDATQDEVDGAVAALAAAVENLVKVPGPIDPTDPTDPPAPGDGDKPGAGDKNDSDQDDTDKDATDKPADPSDDDLASTGANVMGVLLALLVMGLGGFGLLAAARKRA</sequence>
<protein>
    <submittedName>
        <fullName evidence="9">LamG-like jellyroll fold domain-containing protein</fullName>
    </submittedName>
</protein>
<accession>A0AAU7DWK9</accession>
<dbReference type="PANTHER" id="PTHR43301">
    <property type="entry name" value="ARABINAN ENDO-1,5-ALPHA-L-ARABINOSIDASE"/>
    <property type="match status" value="1"/>
</dbReference>
<evidence type="ECO:0000256" key="6">
    <source>
        <dbReference type="SAM" id="Phobius"/>
    </source>
</evidence>
<evidence type="ECO:0000256" key="7">
    <source>
        <dbReference type="SAM" id="SignalP"/>
    </source>
</evidence>
<keyword evidence="6" id="KW-0812">Transmembrane</keyword>